<keyword evidence="2" id="KW-1185">Reference proteome</keyword>
<accession>A0A397TP35</accession>
<dbReference type="OrthoDB" id="2412271at2759"/>
<protein>
    <submittedName>
        <fullName evidence="1">Uncharacterized protein</fullName>
    </submittedName>
</protein>
<reference evidence="1 2" key="1">
    <citation type="submission" date="2018-06" db="EMBL/GenBank/DDBJ databases">
        <title>Comparative genomics reveals the genomic features of Rhizophagus irregularis, R. cerebriforme, R. diaphanum and Gigaspora rosea, and their symbiotic lifestyle signature.</title>
        <authorList>
            <person name="Morin E."/>
            <person name="San Clemente H."/>
            <person name="Chen E.C.H."/>
            <person name="De La Providencia I."/>
            <person name="Hainaut M."/>
            <person name="Kuo A."/>
            <person name="Kohler A."/>
            <person name="Murat C."/>
            <person name="Tang N."/>
            <person name="Roy S."/>
            <person name="Loubradou J."/>
            <person name="Henrissat B."/>
            <person name="Grigoriev I.V."/>
            <person name="Corradi N."/>
            <person name="Roux C."/>
            <person name="Martin F.M."/>
        </authorList>
    </citation>
    <scope>NUCLEOTIDE SEQUENCE [LARGE SCALE GENOMIC DNA]</scope>
    <source>
        <strain evidence="1 2">DAOM 227022</strain>
    </source>
</reference>
<dbReference type="Proteomes" id="UP000265703">
    <property type="component" value="Unassembled WGS sequence"/>
</dbReference>
<evidence type="ECO:0000313" key="1">
    <source>
        <dbReference type="EMBL" id="RIA98237.1"/>
    </source>
</evidence>
<sequence length="285" mass="33183">MKNNDSTRSFSILPEIMNITFKEIVNELIDMIIDQIDSTHLLETLPNTSSSSNADTLVHLLSFDAYVAVQQAQVAIRKDPCIKQIKAIKYKREYLKIDDIKQGSSIKNYEELLAFIELFIHQFEHFSSINFCFTEQVPSIIVKFCKHEDLIKAANFFKNGKEFKIINIPINIDLDIVEKAIRNLLRGDTFYLRYPSKHYVDQKLQCRDIFFTAFSSSTCNNLKQTWSISIDSDVFHLIPAYFKKSDIEARNKYVGKFSGFSPYHTLAYIKDNLQDITNLKNVYRR</sequence>
<evidence type="ECO:0000313" key="2">
    <source>
        <dbReference type="Proteomes" id="UP000265703"/>
    </source>
</evidence>
<organism evidence="1 2">
    <name type="scientific">Glomus cerebriforme</name>
    <dbReference type="NCBI Taxonomy" id="658196"/>
    <lineage>
        <taxon>Eukaryota</taxon>
        <taxon>Fungi</taxon>
        <taxon>Fungi incertae sedis</taxon>
        <taxon>Mucoromycota</taxon>
        <taxon>Glomeromycotina</taxon>
        <taxon>Glomeromycetes</taxon>
        <taxon>Glomerales</taxon>
        <taxon>Glomeraceae</taxon>
        <taxon>Glomus</taxon>
    </lineage>
</organism>
<comment type="caution">
    <text evidence="1">The sequence shown here is derived from an EMBL/GenBank/DDBJ whole genome shotgun (WGS) entry which is preliminary data.</text>
</comment>
<name>A0A397TP35_9GLOM</name>
<gene>
    <name evidence="1" type="ORF">C1645_812952</name>
</gene>
<proteinExistence type="predicted"/>
<dbReference type="EMBL" id="QKYT01000018">
    <property type="protein sequence ID" value="RIA98237.1"/>
    <property type="molecule type" value="Genomic_DNA"/>
</dbReference>
<dbReference type="AlphaFoldDB" id="A0A397TP35"/>